<dbReference type="InterPro" id="IPR043128">
    <property type="entry name" value="Rev_trsase/Diguanyl_cyclase"/>
</dbReference>
<keyword evidence="3 6" id="KW-0812">Transmembrane</keyword>
<name>A0A838CUM8_9BACI</name>
<dbReference type="GO" id="GO:0052621">
    <property type="term" value="F:diguanylate cyclase activity"/>
    <property type="evidence" value="ECO:0007669"/>
    <property type="project" value="TreeGrafter"/>
</dbReference>
<protein>
    <submittedName>
        <fullName evidence="8">Diguanylate cyclase</fullName>
    </submittedName>
</protein>
<keyword evidence="9" id="KW-1185">Reference proteome</keyword>
<feature type="transmembrane region" description="Helical" evidence="6">
    <location>
        <begin position="7"/>
        <end position="26"/>
    </location>
</feature>
<dbReference type="Gene3D" id="3.30.70.270">
    <property type="match status" value="1"/>
</dbReference>
<dbReference type="FunFam" id="3.30.70.270:FF:000001">
    <property type="entry name" value="Diguanylate cyclase domain protein"/>
    <property type="match status" value="1"/>
</dbReference>
<dbReference type="PANTHER" id="PTHR45138:SF9">
    <property type="entry name" value="DIGUANYLATE CYCLASE DGCM-RELATED"/>
    <property type="match status" value="1"/>
</dbReference>
<evidence type="ECO:0000256" key="5">
    <source>
        <dbReference type="ARBA" id="ARBA00023136"/>
    </source>
</evidence>
<dbReference type="InterPro" id="IPR029787">
    <property type="entry name" value="Nucleotide_cyclase"/>
</dbReference>
<comment type="subcellular location">
    <subcellularLocation>
        <location evidence="1">Cell membrane</location>
        <topology evidence="1">Multi-pass membrane protein</topology>
    </subcellularLocation>
</comment>
<keyword evidence="5 6" id="KW-0472">Membrane</keyword>
<dbReference type="InterPro" id="IPR000160">
    <property type="entry name" value="GGDEF_dom"/>
</dbReference>
<comment type="caution">
    <text evidence="8">The sequence shown here is derived from an EMBL/GenBank/DDBJ whole genome shotgun (WGS) entry which is preliminary data.</text>
</comment>
<gene>
    <name evidence="8" type="ORF">H0266_13220</name>
</gene>
<dbReference type="GO" id="GO:0071555">
    <property type="term" value="P:cell wall organization"/>
    <property type="evidence" value="ECO:0007669"/>
    <property type="project" value="InterPro"/>
</dbReference>
<dbReference type="EMBL" id="JACEFG010000003">
    <property type="protein sequence ID" value="MBA2175852.1"/>
    <property type="molecule type" value="Genomic_DNA"/>
</dbReference>
<evidence type="ECO:0000256" key="1">
    <source>
        <dbReference type="ARBA" id="ARBA00004651"/>
    </source>
</evidence>
<evidence type="ECO:0000256" key="2">
    <source>
        <dbReference type="ARBA" id="ARBA00022475"/>
    </source>
</evidence>
<dbReference type="RefSeq" id="WP_181472911.1">
    <property type="nucleotide sequence ID" value="NZ_JACEFG010000003.1"/>
</dbReference>
<evidence type="ECO:0000313" key="8">
    <source>
        <dbReference type="EMBL" id="MBA2175852.1"/>
    </source>
</evidence>
<dbReference type="GO" id="GO:1902201">
    <property type="term" value="P:negative regulation of bacterial-type flagellum-dependent cell motility"/>
    <property type="evidence" value="ECO:0007669"/>
    <property type="project" value="TreeGrafter"/>
</dbReference>
<dbReference type="InterPro" id="IPR011620">
    <property type="entry name" value="Sig_transdc_His_kinase_LytS_TM"/>
</dbReference>
<dbReference type="SUPFAM" id="SSF55073">
    <property type="entry name" value="Nucleotide cyclase"/>
    <property type="match status" value="1"/>
</dbReference>
<evidence type="ECO:0000259" key="7">
    <source>
        <dbReference type="PROSITE" id="PS50887"/>
    </source>
</evidence>
<sequence length="362" mass="40797">MGILVEFFVNICIVITLLFAYLQLRWNKLEGTYSRKVMTIIDGLAGGILGNILMYFSIQVTDQTIVDLRHIPVIILFLFIGFKPAILSGLLIIAGRFIYGINASSIGALLLMICLLVGFYFIRRQHRKEGHLFKEAMIMLVHSNLVFLIVIAVLVQNWNLLKSLIPIYWAISFVGGLLSVFVVNYLRNSHELFKKYEEQSTVDYLTGLNNVREFDKAGNTLFNQAQKDDLRLSLLMIDIDYFKQVNDTYGHSSGDLVLQQLGEVLKENARSFDVVSRNGGEEFSVILQDCSKERALEIAERIRSAVQNHSFTISNGETISITVSIGASTYPNKVTSIDEMIKQADQSLYSAKRNGRNCVKSA</sequence>
<dbReference type="InterPro" id="IPR050469">
    <property type="entry name" value="Diguanylate_Cyclase"/>
</dbReference>
<evidence type="ECO:0000256" key="6">
    <source>
        <dbReference type="SAM" id="Phobius"/>
    </source>
</evidence>
<reference evidence="8 9" key="1">
    <citation type="journal article" date="2004" name="Extremophiles">
        <title>Halobacillus locisalis sp. nov., a halophilic bacterium isolated from a marine solar saltern of the Yellow Sea in Korea.</title>
        <authorList>
            <person name="Yoon J.H."/>
            <person name="Kang K.H."/>
            <person name="Oh T.K."/>
            <person name="Park Y.H."/>
        </authorList>
    </citation>
    <scope>NUCLEOTIDE SEQUENCE [LARGE SCALE GENOMIC DNA]</scope>
    <source>
        <strain evidence="8 9">KCTC 3788</strain>
    </source>
</reference>
<dbReference type="Pfam" id="PF00990">
    <property type="entry name" value="GGDEF"/>
    <property type="match status" value="1"/>
</dbReference>
<feature type="transmembrane region" description="Helical" evidence="6">
    <location>
        <begin position="38"/>
        <end position="58"/>
    </location>
</feature>
<evidence type="ECO:0000256" key="3">
    <source>
        <dbReference type="ARBA" id="ARBA00022692"/>
    </source>
</evidence>
<dbReference type="GO" id="GO:0005886">
    <property type="term" value="C:plasma membrane"/>
    <property type="evidence" value="ECO:0007669"/>
    <property type="project" value="UniProtKB-SubCell"/>
</dbReference>
<dbReference type="GO" id="GO:0000155">
    <property type="term" value="F:phosphorelay sensor kinase activity"/>
    <property type="evidence" value="ECO:0007669"/>
    <property type="project" value="InterPro"/>
</dbReference>
<dbReference type="CDD" id="cd01949">
    <property type="entry name" value="GGDEF"/>
    <property type="match status" value="1"/>
</dbReference>
<feature type="transmembrane region" description="Helical" evidence="6">
    <location>
        <begin position="133"/>
        <end position="155"/>
    </location>
</feature>
<evidence type="ECO:0000256" key="4">
    <source>
        <dbReference type="ARBA" id="ARBA00022989"/>
    </source>
</evidence>
<feature type="transmembrane region" description="Helical" evidence="6">
    <location>
        <begin position="99"/>
        <end position="121"/>
    </location>
</feature>
<feature type="transmembrane region" description="Helical" evidence="6">
    <location>
        <begin position="167"/>
        <end position="186"/>
    </location>
</feature>
<dbReference type="NCBIfam" id="TIGR00254">
    <property type="entry name" value="GGDEF"/>
    <property type="match status" value="1"/>
</dbReference>
<keyword evidence="4 6" id="KW-1133">Transmembrane helix</keyword>
<dbReference type="PANTHER" id="PTHR45138">
    <property type="entry name" value="REGULATORY COMPONENTS OF SENSORY TRANSDUCTION SYSTEM"/>
    <property type="match status" value="1"/>
</dbReference>
<keyword evidence="2" id="KW-1003">Cell membrane</keyword>
<dbReference type="PROSITE" id="PS50887">
    <property type="entry name" value="GGDEF"/>
    <property type="match status" value="1"/>
</dbReference>
<proteinExistence type="predicted"/>
<dbReference type="AlphaFoldDB" id="A0A838CUM8"/>
<evidence type="ECO:0000313" key="9">
    <source>
        <dbReference type="Proteomes" id="UP000571017"/>
    </source>
</evidence>
<accession>A0A838CUM8</accession>
<organism evidence="8 9">
    <name type="scientific">Halobacillus locisalis</name>
    <dbReference type="NCBI Taxonomy" id="220753"/>
    <lineage>
        <taxon>Bacteria</taxon>
        <taxon>Bacillati</taxon>
        <taxon>Bacillota</taxon>
        <taxon>Bacilli</taxon>
        <taxon>Bacillales</taxon>
        <taxon>Bacillaceae</taxon>
        <taxon>Halobacillus</taxon>
    </lineage>
</organism>
<dbReference type="Pfam" id="PF07694">
    <property type="entry name" value="5TM-5TMR_LYT"/>
    <property type="match status" value="1"/>
</dbReference>
<dbReference type="GO" id="GO:0043709">
    <property type="term" value="P:cell adhesion involved in single-species biofilm formation"/>
    <property type="evidence" value="ECO:0007669"/>
    <property type="project" value="TreeGrafter"/>
</dbReference>
<feature type="transmembrane region" description="Helical" evidence="6">
    <location>
        <begin position="70"/>
        <end position="93"/>
    </location>
</feature>
<dbReference type="SMART" id="SM00267">
    <property type="entry name" value="GGDEF"/>
    <property type="match status" value="1"/>
</dbReference>
<feature type="domain" description="GGDEF" evidence="7">
    <location>
        <begin position="230"/>
        <end position="362"/>
    </location>
</feature>
<dbReference type="Proteomes" id="UP000571017">
    <property type="component" value="Unassembled WGS sequence"/>
</dbReference>